<gene>
    <name evidence="2" type="ORF">GPS52_02445</name>
</gene>
<proteinExistence type="predicted"/>
<dbReference type="EMBL" id="WTTO01000004">
    <property type="protein sequence ID" value="NAR72363.1"/>
    <property type="molecule type" value="Genomic_DNA"/>
</dbReference>
<accession>A0AAJ2YR62</accession>
<dbReference type="InterPro" id="IPR002654">
    <property type="entry name" value="Glyco_trans_25"/>
</dbReference>
<evidence type="ECO:0000313" key="2">
    <source>
        <dbReference type="EMBL" id="NAR72363.1"/>
    </source>
</evidence>
<sequence length="268" mass="31266">MNVFVISLDSAKERRQHICEEFKKSLIDFNFYNAITPITALESAQSVGIDLTRKGVLTNGEVACLLSHVMLWKKIVDQNLEYMAIFEDDVYLGKNIQSFFENFSWIPNDVHVIKLEAFDKEVDLSFFPKLLKNGRALYHLKAMHLGGAGYILSREAAEHFLKIIQSMPELVPVDHILFGRDVKYGQYKVYQITPAICAQDFYLYNKYDNFPSHLEDEREVRHAAERIAIAKQKRQLSLAFKIKREFLRLIFQVLKLKKFSAYRTVKFK</sequence>
<evidence type="ECO:0000313" key="3">
    <source>
        <dbReference type="Proteomes" id="UP000451048"/>
    </source>
</evidence>
<feature type="domain" description="Glycosyl transferase family 25" evidence="1">
    <location>
        <begin position="2"/>
        <end position="176"/>
    </location>
</feature>
<reference evidence="2 3" key="1">
    <citation type="submission" date="2019-12" db="EMBL/GenBank/DDBJ databases">
        <title>Acinetobacter haemolyticus comparative genomics.</title>
        <authorList>
            <person name="Castro-Jaimes S."/>
            <person name="Bello-Lopez E."/>
            <person name="Velazquez-Acosta C."/>
            <person name="Volkow-Fernandez P."/>
            <person name="Lozano-Zarain P."/>
            <person name="Castillo Ramirez S."/>
            <person name="Cevallos M.A."/>
        </authorList>
    </citation>
    <scope>NUCLEOTIDE SEQUENCE [LARGE SCALE GENOMIC DNA]</scope>
    <source>
        <strain evidence="2 3">AN10</strain>
    </source>
</reference>
<dbReference type="Proteomes" id="UP000451048">
    <property type="component" value="Unassembled WGS sequence"/>
</dbReference>
<dbReference type="GeneID" id="56328172"/>
<name>A0AAJ2YR62_ACIHA</name>
<dbReference type="RefSeq" id="WP_113996703.1">
    <property type="nucleotide sequence ID" value="NZ_CP030880.1"/>
</dbReference>
<dbReference type="CDD" id="cd06532">
    <property type="entry name" value="Glyco_transf_25"/>
    <property type="match status" value="1"/>
</dbReference>
<protein>
    <submittedName>
        <fullName evidence="2">Glycosyltransferase</fullName>
    </submittedName>
</protein>
<organism evidence="2 3">
    <name type="scientific">Acinetobacter haemolyticus</name>
    <dbReference type="NCBI Taxonomy" id="29430"/>
    <lineage>
        <taxon>Bacteria</taxon>
        <taxon>Pseudomonadati</taxon>
        <taxon>Pseudomonadota</taxon>
        <taxon>Gammaproteobacteria</taxon>
        <taxon>Moraxellales</taxon>
        <taxon>Moraxellaceae</taxon>
        <taxon>Acinetobacter</taxon>
    </lineage>
</organism>
<comment type="caution">
    <text evidence="2">The sequence shown here is derived from an EMBL/GenBank/DDBJ whole genome shotgun (WGS) entry which is preliminary data.</text>
</comment>
<dbReference type="AlphaFoldDB" id="A0AAJ2YR62"/>
<dbReference type="Pfam" id="PF01755">
    <property type="entry name" value="Glyco_transf_25"/>
    <property type="match status" value="1"/>
</dbReference>
<evidence type="ECO:0000259" key="1">
    <source>
        <dbReference type="Pfam" id="PF01755"/>
    </source>
</evidence>